<name>A0A1B1BQ00_9MICO</name>
<feature type="transmembrane region" description="Helical" evidence="1">
    <location>
        <begin position="135"/>
        <end position="151"/>
    </location>
</feature>
<reference evidence="2 3" key="1">
    <citation type="submission" date="2016-06" db="EMBL/GenBank/DDBJ databases">
        <title>Genome sequencing of Cryobacterium arcticum PAMC 27867.</title>
        <authorList>
            <person name="Lee J."/>
            <person name="Kim O.-S."/>
        </authorList>
    </citation>
    <scope>NUCLEOTIDE SEQUENCE [LARGE SCALE GENOMIC DNA]</scope>
    <source>
        <strain evidence="2 3">PAMC 27867</strain>
    </source>
</reference>
<dbReference type="RefSeq" id="WP_066598524.1">
    <property type="nucleotide sequence ID" value="NZ_CP016282.1"/>
</dbReference>
<keyword evidence="1" id="KW-0812">Transmembrane</keyword>
<protein>
    <submittedName>
        <fullName evidence="2">Uncharacterized protein</fullName>
    </submittedName>
</protein>
<dbReference type="EMBL" id="CP016282">
    <property type="protein sequence ID" value="ANP74608.1"/>
    <property type="molecule type" value="Genomic_DNA"/>
</dbReference>
<keyword evidence="1" id="KW-1133">Transmembrane helix</keyword>
<feature type="transmembrane region" description="Helical" evidence="1">
    <location>
        <begin position="71"/>
        <end position="91"/>
    </location>
</feature>
<dbReference type="Proteomes" id="UP000092582">
    <property type="component" value="Chromosome 1"/>
</dbReference>
<dbReference type="Gene3D" id="2.60.40.10">
    <property type="entry name" value="Immunoglobulins"/>
    <property type="match status" value="1"/>
</dbReference>
<feature type="transmembrane region" description="Helical" evidence="1">
    <location>
        <begin position="272"/>
        <end position="296"/>
    </location>
</feature>
<proteinExistence type="predicted"/>
<feature type="transmembrane region" description="Helical" evidence="1">
    <location>
        <begin position="21"/>
        <end position="51"/>
    </location>
</feature>
<accession>A0A1B1BQ00</accession>
<dbReference type="OrthoDB" id="5088030at2"/>
<evidence type="ECO:0000313" key="2">
    <source>
        <dbReference type="EMBL" id="ANP74608.1"/>
    </source>
</evidence>
<keyword evidence="3" id="KW-1185">Reference proteome</keyword>
<organism evidence="2 3">
    <name type="scientific">Cryobacterium arcticum</name>
    <dbReference type="NCBI Taxonomy" id="670052"/>
    <lineage>
        <taxon>Bacteria</taxon>
        <taxon>Bacillati</taxon>
        <taxon>Actinomycetota</taxon>
        <taxon>Actinomycetes</taxon>
        <taxon>Micrococcales</taxon>
        <taxon>Microbacteriaceae</taxon>
        <taxon>Cryobacterium</taxon>
    </lineage>
</organism>
<dbReference type="STRING" id="670052.PA27867_3691"/>
<dbReference type="KEGG" id="cart:PA27867_3691"/>
<evidence type="ECO:0000256" key="1">
    <source>
        <dbReference type="SAM" id="Phobius"/>
    </source>
</evidence>
<feature type="transmembrane region" description="Helical" evidence="1">
    <location>
        <begin position="235"/>
        <end position="260"/>
    </location>
</feature>
<dbReference type="InterPro" id="IPR013783">
    <property type="entry name" value="Ig-like_fold"/>
</dbReference>
<evidence type="ECO:0000313" key="3">
    <source>
        <dbReference type="Proteomes" id="UP000092582"/>
    </source>
</evidence>
<sequence length="2228" mass="230631">MSAPSPANLRDRIRRSLSPVILGRTAGLAALAMIIAFGSALVALLVLALIGGENLSDTATGALIEGAGVNVIVYGAAILAAVLGVLSIAFLHASAQTGDRLRVLSALKRAILVAPRLVAALLVLTVAALVAVVGWLPLTLIALVSALVLQFRHWRRMRTPAGTAPDGDTPNAVTTRSRTSGGVRRALVCAIPFLPLVAAVSLMIAVVPASLSRPRSVRALLQSATLIVRTRKRSLALLTLVVGSVTVALGLVGAAAAAAVKNGESAGEVSPEALLSFLLLVVFTSAQLAFAGAVIATTVPPNSDGAALAASGPASARPVVRTTLTPTPNPAPVFRIAHRLTSTRVLSAPTAHPAGPASERGAGGGLFARVFPALRILSMALAVAVCSTLVSPLSASADPAAQRTEITATLQSDSRVGAAMPFTLTVSTPDNPTATGLTGDVEVYDGTTLLISTALASTQYGLYVPTSSLNAGPLQLRFVFVPGAGFLGSETTADVDMQAAFTSLRITANPSSGNEIVWGESHTLSAAVTTEVDGPRTLVVRDGVYSTSPEVARVEFTVTDGAATVSMDLTRVLSPGAHKYRAEVLATANSTSAGTDEYSIRVSEAPTTVALTVTGPSEAPTKALVGRPLTLEATVASTNSGGASVPGEVIFTVNGSPQTPAPVGSNGMATATFTPSSLSPLTITAAYTDTATPRIFGSSSSSAVSRTVELSSASWMPRWFGDLTLTDTQLEIVYGGAAGLPKPTGTVVLYDYYGGVAGLGTLVDGVLTTSVKPVPGSAWYTARYSGDSWFAPLDIDLYQVAEAYKPKITVTAPITEPLSGEAFSVDVAVDGVPLTSIKSVTVTDQSQDSSGPVGVVTLDANGKGSLSVMLPAPGAHDLTVEVTYVAGTALPSTTSDPLRIDVLPALVPDLRVTTTTPADQILPGKPIDVVVTAHTLPGRTTTGLASGTTVTVNGLSVVLVTSPEGLRGSVQLQAPEHGGILTLRASATYGVWNWPIRSPALDLTVPPPVTELIVVPGTGTVVGEYLTTEVTAYLPAGFSSSLRNASVQVNLTGKNLYGEALPELSHVVTISRSSDTGPLSGSFRLPMGYAGSYTVTAHLAGDDVNIADADARNGLDVARRATSVHINTTGLEAAGRDLQVGANILPVTNPTAALVAPSGTVRISGSGLSCTATPVTPCILPGAAIRAGTNTLLATYFGDANYEASQGRFDIQAAARWSNLDVSYSPTPDLWLDGSSVTVSWNTTTYGADPAGLVTARIGDASCEDRPVDGSCVLKIPERKSGAYSTAVGYSIAFTSTDDAPSVSRYVGTVVPQGCFHPTVSGGTIDLTGATTCERNGRPGVTAGSVITVTPDTPPQNYVVTGLAAGDNYIRTVPGTNGYTLPVGNDYRMSFSLEYKPICFTLTLSPAAADTFQAGKLTSLTPPNCADPKTPTSEELAAQAAGKPRYAAGTDVRLFAGYPIPSSPIANAAVPGSGLSLELVDLDGADMTDGSEHWAHVVMDQDRSVTATFKVHECLAVSIEKNEGGTLVVDSSQRPYTSLDYQPSSGACTTASGDLGFVPGTRVTLRATADADTFLESIGEAGGHCANPASTRCDLVFPSFPLHIVGSEKLKRATSTLSVTVDKSLLLGAQFAAIRCVQITSVTNAQIGQSHATDDYRTSDGNWVSAAREAVSGVSLALTRDDGSTEVGCGGNKSTSSDYVQGISVQRTESVWLVQSGSIAVSTEYSSIGFGKSGSSVVNWGTNRGEPVTRQGVQGGRTGPVISLADVDPGFTITADWYASDCKLPVKNPQGGTFVIVELQPADLCPEGEMSPRQQTGWIQADPLPDAPNLSRIFSIDALPWPDRYPEVAKEFTPAADGRWYSQSDWGVHLSPVLQQLNFRAEYCAPLQLEVYEVDDKDATNEFSGDIYQNVGDNGGCPPGWSQPGRQVGIGLSSSGNYSYTLIKNSDGAAPQVTLDAQGNLIASAGLPLRLKVRCQTVNLSDAWFVTPSNCPGGGSNRFLRGSVVQMQTEIDELETFNGWTGAAQTSDFTAWVVASEDRSVAAHIDRPSQGVRFVNTMTNAVQRGMSLVVTLLTEALLSKLAIVQGISLALKGVTTALHSVGVQGKVLDALDKGAEIIDKQVEMIKLMSTCMQKWSSGSSKTPVKVLPPPPAFTGSDITGQLSRYLESSVDAGAEVGLNTLAKRNKVATAFATNIGNYASNSIQNYSDLPDVVGSCLSEGAKKYTSGY</sequence>
<keyword evidence="1" id="KW-0472">Membrane</keyword>
<gene>
    <name evidence="2" type="ORF">PA27867_3691</name>
</gene>
<feature type="transmembrane region" description="Helical" evidence="1">
    <location>
        <begin position="186"/>
        <end position="211"/>
    </location>
</feature>
<dbReference type="GO" id="GO:0005975">
    <property type="term" value="P:carbohydrate metabolic process"/>
    <property type="evidence" value="ECO:0007669"/>
    <property type="project" value="UniProtKB-ARBA"/>
</dbReference>